<feature type="coiled-coil region" evidence="1">
    <location>
        <begin position="297"/>
        <end position="331"/>
    </location>
</feature>
<dbReference type="OrthoDB" id="1625520at2"/>
<evidence type="ECO:0008006" key="4">
    <source>
        <dbReference type="Google" id="ProtNLM"/>
    </source>
</evidence>
<keyword evidence="1" id="KW-0175">Coiled coil</keyword>
<evidence type="ECO:0000313" key="2">
    <source>
        <dbReference type="EMBL" id="SHJ22758.1"/>
    </source>
</evidence>
<gene>
    <name evidence="2" type="ORF">SAMN02745176_02842</name>
</gene>
<dbReference type="EMBL" id="FQZS01000021">
    <property type="protein sequence ID" value="SHJ22758.1"/>
    <property type="molecule type" value="Genomic_DNA"/>
</dbReference>
<reference evidence="2 3" key="1">
    <citation type="submission" date="2016-11" db="EMBL/GenBank/DDBJ databases">
        <authorList>
            <person name="Jaros S."/>
            <person name="Januszkiewicz K."/>
            <person name="Wedrychowicz H."/>
        </authorList>
    </citation>
    <scope>NUCLEOTIDE SEQUENCE [LARGE SCALE GENOMIC DNA]</scope>
    <source>
        <strain evidence="2 3">DSM 19022</strain>
    </source>
</reference>
<accession>A0A1M6HKL6</accession>
<name>A0A1M6HKL6_9FIRM</name>
<dbReference type="RefSeq" id="WP_073026830.1">
    <property type="nucleotide sequence ID" value="NZ_FQZS01000021.1"/>
</dbReference>
<evidence type="ECO:0000256" key="1">
    <source>
        <dbReference type="SAM" id="Coils"/>
    </source>
</evidence>
<dbReference type="AlphaFoldDB" id="A0A1M6HKL6"/>
<sequence length="493" mass="58462">MINTKKNVMSKDYGCLLIAILSNKSLYPLIDEEYENNKREYDELILNSDFFNNNRHKIIPEDMKEYGIKLTGIFLSKNGNNFMRKILKSGWPRLYDYVKNTDCVVYEEIKQIKDYGLDNLSEGYTIYIIKQMLDMFNKDMTHKRDESKREIDAYNNRLSLAWNIMIKEKFFQSLDKEFQLVSGEVNRDNTLQKRINLDKNSNFCKGLLYLMSYYSIDLWDFGQSYKIEEKDRELLASYLDASDLSIDDILNNVHEKENMFDYIIFSRMFQVLINKYSALDSTYVRLYKSSIEKDIELEKLTTQIYCLKEQVEKLERENNQLREKLKIISLDTVREKEKEIIDIKKQYNEIIKGKDQLLEENKEEIQLLKMTIENLIDESRYVNEEQITNDALTGTRGVIIGGTPQWQQHMRKIVPHFKFIEVEQLNYDTKILENADKIYFNTAYNSHAMFYKTINAVRKNKIEIVFINCNSITAGFKMFGQKNGQYTGEHLVS</sequence>
<proteinExistence type="predicted"/>
<organism evidence="2 3">
    <name type="scientific">Lutispora thermophila DSM 19022</name>
    <dbReference type="NCBI Taxonomy" id="1122184"/>
    <lineage>
        <taxon>Bacteria</taxon>
        <taxon>Bacillati</taxon>
        <taxon>Bacillota</taxon>
        <taxon>Clostridia</taxon>
        <taxon>Lutisporales</taxon>
        <taxon>Lutisporaceae</taxon>
        <taxon>Lutispora</taxon>
    </lineage>
</organism>
<dbReference type="STRING" id="1122184.SAMN02745176_02842"/>
<protein>
    <recommendedName>
        <fullName evidence="4">DUF2325 domain-containing protein</fullName>
    </recommendedName>
</protein>
<keyword evidence="3" id="KW-1185">Reference proteome</keyword>
<evidence type="ECO:0000313" key="3">
    <source>
        <dbReference type="Proteomes" id="UP000184442"/>
    </source>
</evidence>
<dbReference type="Proteomes" id="UP000184442">
    <property type="component" value="Unassembled WGS sequence"/>
</dbReference>